<evidence type="ECO:0000313" key="5">
    <source>
        <dbReference type="EMBL" id="MPM74142.1"/>
    </source>
</evidence>
<dbReference type="GO" id="GO:0106099">
    <property type="term" value="F:2-keto-3-deoxy-L-rhamnonate aldolase activity"/>
    <property type="evidence" value="ECO:0007669"/>
    <property type="project" value="UniProtKB-EC"/>
</dbReference>
<evidence type="ECO:0000259" key="4">
    <source>
        <dbReference type="Pfam" id="PF03328"/>
    </source>
</evidence>
<dbReference type="PANTHER" id="PTHR30502:SF0">
    <property type="entry name" value="PHOSPHOENOLPYRUVATE CARBOXYLASE FAMILY PROTEIN"/>
    <property type="match status" value="1"/>
</dbReference>
<dbReference type="Pfam" id="PF03328">
    <property type="entry name" value="HpcH_HpaI"/>
    <property type="match status" value="1"/>
</dbReference>
<dbReference type="InterPro" id="IPR050251">
    <property type="entry name" value="HpcH-HpaI_aldolase"/>
</dbReference>
<keyword evidence="2" id="KW-0479">Metal-binding</keyword>
<evidence type="ECO:0000256" key="3">
    <source>
        <dbReference type="ARBA" id="ARBA00023239"/>
    </source>
</evidence>
<protein>
    <submittedName>
        <fullName evidence="5">2-keto-3-deoxy-L-rhamnonate aldolase</fullName>
        <ecNumber evidence="5">4.1.2.53</ecNumber>
    </submittedName>
</protein>
<dbReference type="SUPFAM" id="SSF51621">
    <property type="entry name" value="Phosphoenolpyruvate/pyruvate domain"/>
    <property type="match status" value="1"/>
</dbReference>
<proteinExistence type="inferred from homology"/>
<keyword evidence="3 5" id="KW-0456">Lyase</keyword>
<organism evidence="5">
    <name type="scientific">bioreactor metagenome</name>
    <dbReference type="NCBI Taxonomy" id="1076179"/>
    <lineage>
        <taxon>unclassified sequences</taxon>
        <taxon>metagenomes</taxon>
        <taxon>ecological metagenomes</taxon>
    </lineage>
</organism>
<dbReference type="EMBL" id="VSSQ01025775">
    <property type="protein sequence ID" value="MPM74142.1"/>
    <property type="molecule type" value="Genomic_DNA"/>
</dbReference>
<evidence type="ECO:0000256" key="1">
    <source>
        <dbReference type="ARBA" id="ARBA00005568"/>
    </source>
</evidence>
<dbReference type="Gene3D" id="3.20.20.60">
    <property type="entry name" value="Phosphoenolpyruvate-binding domains"/>
    <property type="match status" value="1"/>
</dbReference>
<dbReference type="AlphaFoldDB" id="A0A645CB76"/>
<accession>A0A645CB76</accession>
<comment type="similarity">
    <text evidence="1">Belongs to the HpcH/HpaI aldolase family.</text>
</comment>
<evidence type="ECO:0000256" key="2">
    <source>
        <dbReference type="ARBA" id="ARBA00022723"/>
    </source>
</evidence>
<comment type="caution">
    <text evidence="5">The sequence shown here is derived from an EMBL/GenBank/DDBJ whole genome shotgun (WGS) entry which is preliminary data.</text>
</comment>
<dbReference type="InterPro" id="IPR005000">
    <property type="entry name" value="Aldolase/citrate-lyase_domain"/>
</dbReference>
<sequence>MIDGGLDFAFICGEHMVLDSQQINHLCLFYRANGVVPIVRISSPDPTEATRALDLGAQGIVAPYVEEVAEVRKLVGAVRYRPLKGKQLQPILAGEPLSGEYREFFERFNADNFLIVGIESQTAYERFDALTDVPGVDGIFLGPHDISVSVGYPEAWMRSEYLDLMKHCVVRARAKNLGAGVHLPTKLREVIRGRELVEMGMNWILDGADATWAAQCFAERRAEFGVGEYRKDIPADATRIASCSTVDFPGK</sequence>
<dbReference type="GO" id="GO:0046872">
    <property type="term" value="F:metal ion binding"/>
    <property type="evidence" value="ECO:0007669"/>
    <property type="project" value="UniProtKB-KW"/>
</dbReference>
<gene>
    <name evidence="5" type="primary">rhmA_6</name>
    <name evidence="5" type="ORF">SDC9_121127</name>
</gene>
<dbReference type="InterPro" id="IPR015813">
    <property type="entry name" value="Pyrv/PenolPyrv_kinase-like_dom"/>
</dbReference>
<dbReference type="EC" id="4.1.2.53" evidence="5"/>
<dbReference type="InterPro" id="IPR040442">
    <property type="entry name" value="Pyrv_kinase-like_dom_sf"/>
</dbReference>
<dbReference type="GO" id="GO:0005737">
    <property type="term" value="C:cytoplasm"/>
    <property type="evidence" value="ECO:0007669"/>
    <property type="project" value="TreeGrafter"/>
</dbReference>
<feature type="domain" description="HpcH/HpaI aldolase/citrate lyase" evidence="4">
    <location>
        <begin position="28"/>
        <end position="179"/>
    </location>
</feature>
<reference evidence="5" key="1">
    <citation type="submission" date="2019-08" db="EMBL/GenBank/DDBJ databases">
        <authorList>
            <person name="Kucharzyk K."/>
            <person name="Murdoch R.W."/>
            <person name="Higgins S."/>
            <person name="Loffler F."/>
        </authorList>
    </citation>
    <scope>NUCLEOTIDE SEQUENCE</scope>
</reference>
<dbReference type="PANTHER" id="PTHR30502">
    <property type="entry name" value="2-KETO-3-DEOXY-L-RHAMNONATE ALDOLASE"/>
    <property type="match status" value="1"/>
</dbReference>
<name>A0A645CB76_9ZZZZ</name>